<dbReference type="AlphaFoldDB" id="A0A8H7STP9"/>
<gene>
    <name evidence="1" type="ORF">INT48_006141</name>
</gene>
<protein>
    <submittedName>
        <fullName evidence="1">Uncharacterized protein</fullName>
    </submittedName>
</protein>
<accession>A0A8H7STP9</accession>
<dbReference type="PANTHER" id="PTHR14187">
    <property type="entry name" value="ALPHA KINASE/ELONGATION FACTOR 2 KINASE"/>
    <property type="match status" value="1"/>
</dbReference>
<dbReference type="Proteomes" id="UP000613177">
    <property type="component" value="Unassembled WGS sequence"/>
</dbReference>
<keyword evidence="2" id="KW-1185">Reference proteome</keyword>
<organism evidence="1 2">
    <name type="scientific">Thamnidium elegans</name>
    <dbReference type="NCBI Taxonomy" id="101142"/>
    <lineage>
        <taxon>Eukaryota</taxon>
        <taxon>Fungi</taxon>
        <taxon>Fungi incertae sedis</taxon>
        <taxon>Mucoromycota</taxon>
        <taxon>Mucoromycotina</taxon>
        <taxon>Mucoromycetes</taxon>
        <taxon>Mucorales</taxon>
        <taxon>Mucorineae</taxon>
        <taxon>Mucoraceae</taxon>
        <taxon>Thamnidium</taxon>
    </lineage>
</organism>
<dbReference type="CDD" id="cd10170">
    <property type="entry name" value="ASKHA_NBD_HSP70"/>
    <property type="match status" value="1"/>
</dbReference>
<name>A0A8H7STP9_9FUNG</name>
<dbReference type="PANTHER" id="PTHR14187:SF5">
    <property type="entry name" value="HEAT SHOCK 70 KDA PROTEIN 12A"/>
    <property type="match status" value="1"/>
</dbReference>
<proteinExistence type="predicted"/>
<dbReference type="InterPro" id="IPR043129">
    <property type="entry name" value="ATPase_NBD"/>
</dbReference>
<evidence type="ECO:0000313" key="2">
    <source>
        <dbReference type="Proteomes" id="UP000613177"/>
    </source>
</evidence>
<dbReference type="SUPFAM" id="SSF53067">
    <property type="entry name" value="Actin-like ATPase domain"/>
    <property type="match status" value="2"/>
</dbReference>
<dbReference type="Gene3D" id="3.30.420.40">
    <property type="match status" value="1"/>
</dbReference>
<evidence type="ECO:0000313" key="1">
    <source>
        <dbReference type="EMBL" id="KAG2236125.1"/>
    </source>
</evidence>
<sequence length="1121" mass="128425">MAFIPTEYERIITIDFGTISTGATYANIDSLLNGELTRMGFEANAITVKKWPGQQSIEYRTPSVSIYNRQLHLLHWGGPAQKYIEDGNLSPYRLVKEKLKLEFPVSVPQEGIDYKINNVKKMKYDNMGAIIDYFTEIFNYTVDQMRSNGKIRFVITVPAQWAGAERSVMRSISKKAKMIDDQDHENRLLIINESLAAALYCDLEMTDSQDMKLGDKYIVCDAGGYTVKLATFECVERSENDPVGTFGHCQLTNSSSAKCGSTFIDMKMYKLLTRFFYNGEPPKNKEEKDERDGLFAPIMKKFINEIKPVFGRRSSEFKFPKCNHYRVLETYANDISKISIDEDKSNDDNCIISFTIRLEDAIIVPKLKLYLPDGVKYTKSGGVCTLVVPYSIIRTEVFNSVIRSTLNLIENQIKKINGSVKRIYIVGGFASSPLLQKMIFRRFYVKGNLFPHTKFRIGSLVDSGPLAVMKGAIKYGMDDVKEVPQSDIVKNEFGYTTTDKYDTLICLVATIYVYTDIGYESTSCSYKDLTSTSGEIVDITNWPENEKNILIPTAKETTNDKTYWGASVNDPFNRGHKKLITPSKLMALVKADFRKYLCQYLQLVLNHVYETISGPNSLLSNRGRYRYVITTENCYPFFTDKSEMRKIVEKAGITSAEDSAHRLLLINRDHASAMYFEKKHFLESLACTHYFLQINMYHDTCYISLFESIKLKGRGNHSDAGYCRNVRRLKSVTFDFDFIDRTVLSLNKYVTENACIECKDGHDPYSFYYSDLKKGFLNFLKTSLDFSKSGEIQHIQITDSKCCTTLIKVYDLLEYILFPALEDLASEIERFARQADIMLPKFKLDKIFLLGALIETNKPAYSFLELFLMKKISALVNVDVNHIIPSDCDGKEALLGATHYGIRPTDFTERVSKHSYAVNIRAYAIKQFSAGDKDDIENERKKDGNDKKHDVYNLESDLSAADFEQQVELFHHTKDSQLNPDHLIVFTHRGDKVLEDKISKTFFAKRDCLVYATIYRSDLDDLPQDESKLVSSSFRKIHRFEIYLKVDEDDPTAMTDNSRLSFDISYTANNYEALFEAQICSILGRKIPDFYIRDEFLVANIYDDSQHVEIGDLQIEQTLEN</sequence>
<reference evidence="1" key="1">
    <citation type="submission" date="2021-01" db="EMBL/GenBank/DDBJ databases">
        <title>Metabolic potential, ecology and presence of endohyphal bacteria is reflected in genomic diversity of Mucoromycotina.</title>
        <authorList>
            <person name="Muszewska A."/>
            <person name="Okrasinska A."/>
            <person name="Steczkiewicz K."/>
            <person name="Drgas O."/>
            <person name="Orlowska M."/>
            <person name="Perlinska-Lenart U."/>
            <person name="Aleksandrzak-Piekarczyk T."/>
            <person name="Szatraj K."/>
            <person name="Zielenkiewicz U."/>
            <person name="Pilsyk S."/>
            <person name="Malc E."/>
            <person name="Mieczkowski P."/>
            <person name="Kruszewska J.S."/>
            <person name="Biernat P."/>
            <person name="Pawlowska J."/>
        </authorList>
    </citation>
    <scope>NUCLEOTIDE SEQUENCE</scope>
    <source>
        <strain evidence="1">WA0000018081</strain>
    </source>
</reference>
<dbReference type="EMBL" id="JAEPRE010000022">
    <property type="protein sequence ID" value="KAG2236125.1"/>
    <property type="molecule type" value="Genomic_DNA"/>
</dbReference>
<comment type="caution">
    <text evidence="1">The sequence shown here is derived from an EMBL/GenBank/DDBJ whole genome shotgun (WGS) entry which is preliminary data.</text>
</comment>